<dbReference type="Pfam" id="PF14527">
    <property type="entry name" value="LAGLIDADG_WhiA"/>
    <property type="match status" value="1"/>
</dbReference>
<evidence type="ECO:0000313" key="8">
    <source>
        <dbReference type="EMBL" id="AST58343.1"/>
    </source>
</evidence>
<keyword evidence="1 4" id="KW-0132">Cell division</keyword>
<dbReference type="Gene3D" id="3.10.28.10">
    <property type="entry name" value="Homing endonucleases"/>
    <property type="match status" value="1"/>
</dbReference>
<dbReference type="SUPFAM" id="SSF55608">
    <property type="entry name" value="Homing endonucleases"/>
    <property type="match status" value="1"/>
</dbReference>
<dbReference type="InterPro" id="IPR039518">
    <property type="entry name" value="WhiA_LAGLIDADG_dom"/>
</dbReference>
<dbReference type="GO" id="GO:0003677">
    <property type="term" value="F:DNA binding"/>
    <property type="evidence" value="ECO:0007669"/>
    <property type="project" value="UniProtKB-UniRule"/>
</dbReference>
<dbReference type="EMBL" id="CP016893">
    <property type="protein sequence ID" value="AST58343.1"/>
    <property type="molecule type" value="Genomic_DNA"/>
</dbReference>
<dbReference type="GO" id="GO:0051301">
    <property type="term" value="P:cell division"/>
    <property type="evidence" value="ECO:0007669"/>
    <property type="project" value="UniProtKB-UniRule"/>
</dbReference>
<dbReference type="PANTHER" id="PTHR37307">
    <property type="entry name" value="CELL DIVISION PROTEIN WHIA-RELATED"/>
    <property type="match status" value="1"/>
</dbReference>
<comment type="similarity">
    <text evidence="4">Belongs to the WhiA family.</text>
</comment>
<gene>
    <name evidence="4 9" type="primary">whiA</name>
    <name evidence="9" type="ORF">CE561_03110</name>
    <name evidence="8" type="ORF">Thert_02454</name>
</gene>
<dbReference type="InterPro" id="IPR003802">
    <property type="entry name" value="Sporulation_regulator_WhiA"/>
</dbReference>
<dbReference type="OMA" id="CDAEAAW"/>
<protein>
    <recommendedName>
        <fullName evidence="4">Probable cell division protein WhiA</fullName>
    </recommendedName>
</protein>
<evidence type="ECO:0000259" key="5">
    <source>
        <dbReference type="Pfam" id="PF02650"/>
    </source>
</evidence>
<dbReference type="Pfam" id="PF02650">
    <property type="entry name" value="HTH_WhiA"/>
    <property type="match status" value="1"/>
</dbReference>
<dbReference type="PANTHER" id="PTHR37307:SF1">
    <property type="entry name" value="CELL DIVISION PROTEIN WHIA-RELATED"/>
    <property type="match status" value="1"/>
</dbReference>
<dbReference type="InterPro" id="IPR023054">
    <property type="entry name" value="Sporulation_regulator_WhiA_C"/>
</dbReference>
<dbReference type="GeneID" id="93863645"/>
<dbReference type="EMBL" id="NKHD01000006">
    <property type="protein sequence ID" value="OXT09155.1"/>
    <property type="molecule type" value="Genomic_DNA"/>
</dbReference>
<evidence type="ECO:0000259" key="6">
    <source>
        <dbReference type="Pfam" id="PF10298"/>
    </source>
</evidence>
<dbReference type="Proteomes" id="UP000215301">
    <property type="component" value="Unassembled WGS sequence"/>
</dbReference>
<dbReference type="NCBIfam" id="TIGR00647">
    <property type="entry name" value="DNA_bind_WhiA"/>
    <property type="match status" value="1"/>
</dbReference>
<name>A0A231VLL4_THETR</name>
<dbReference type="Pfam" id="PF10298">
    <property type="entry name" value="WhiA_N"/>
    <property type="match status" value="1"/>
</dbReference>
<organism evidence="9 11">
    <name type="scientific">Thermoanaerobacterium thermosaccharolyticum</name>
    <name type="common">Clostridium thermosaccharolyticum</name>
    <dbReference type="NCBI Taxonomy" id="1517"/>
    <lineage>
        <taxon>Bacteria</taxon>
        <taxon>Bacillati</taxon>
        <taxon>Bacillota</taxon>
        <taxon>Clostridia</taxon>
        <taxon>Thermoanaerobacterales</taxon>
        <taxon>Thermoanaerobacteraceae</taxon>
        <taxon>Thermoanaerobacterium</taxon>
    </lineage>
</organism>
<evidence type="ECO:0000313" key="11">
    <source>
        <dbReference type="Proteomes" id="UP000215301"/>
    </source>
</evidence>
<evidence type="ECO:0000259" key="7">
    <source>
        <dbReference type="Pfam" id="PF14527"/>
    </source>
</evidence>
<evidence type="ECO:0000256" key="1">
    <source>
        <dbReference type="ARBA" id="ARBA00022618"/>
    </source>
</evidence>
<evidence type="ECO:0000313" key="10">
    <source>
        <dbReference type="Proteomes" id="UP000214975"/>
    </source>
</evidence>
<dbReference type="GO" id="GO:0043937">
    <property type="term" value="P:regulation of sporulation"/>
    <property type="evidence" value="ECO:0007669"/>
    <property type="project" value="InterPro"/>
</dbReference>
<evidence type="ECO:0000256" key="3">
    <source>
        <dbReference type="ARBA" id="ARBA00023306"/>
    </source>
</evidence>
<dbReference type="Proteomes" id="UP000214975">
    <property type="component" value="Chromosome"/>
</dbReference>
<reference evidence="8 10" key="1">
    <citation type="submission" date="2016-08" db="EMBL/GenBank/DDBJ databases">
        <title>A novel genetic cassette of butanologenic Thermoanaerobacterium thermosaccharolyticum that directly convert cellulose to butanol.</title>
        <authorList>
            <person name="Li T."/>
            <person name="He J."/>
        </authorList>
    </citation>
    <scope>NUCLEOTIDE SEQUENCE [LARGE SCALE GENOMIC DNA]</scope>
    <source>
        <strain evidence="8 10">TG57</strain>
    </source>
</reference>
<keyword evidence="2 4" id="KW-0238">DNA-binding</keyword>
<feature type="domain" description="WhiA LAGLIDADG-like" evidence="7">
    <location>
        <begin position="132"/>
        <end position="223"/>
    </location>
</feature>
<dbReference type="RefSeq" id="WP_013297294.1">
    <property type="nucleotide sequence ID" value="NZ_CP016893.1"/>
</dbReference>
<reference evidence="9 11" key="2">
    <citation type="submission" date="2017-06" db="EMBL/GenBank/DDBJ databases">
        <title>Isolation and characterization of a thermophilic and butanogenic Thermoanaerobacterium thermosaccharolyticum M5 capable of efficient degradation of hemicellulose.</title>
        <authorList>
            <person name="Xin F."/>
            <person name="Jiang Y."/>
        </authorList>
    </citation>
    <scope>NUCLEOTIDE SEQUENCE [LARGE SCALE GENOMIC DNA]</scope>
    <source>
        <strain evidence="9 11">M5</strain>
    </source>
</reference>
<evidence type="ECO:0000256" key="2">
    <source>
        <dbReference type="ARBA" id="ARBA00023125"/>
    </source>
</evidence>
<dbReference type="InterPro" id="IPR018478">
    <property type="entry name" value="Sporu_reg_WhiA_N_dom"/>
</dbReference>
<proteinExistence type="inferred from homology"/>
<comment type="function">
    <text evidence="4">Involved in cell division and chromosome segregation.</text>
</comment>
<feature type="domain" description="Sporulation transcription regulator WhiA N-terminal" evidence="6">
    <location>
        <begin position="19"/>
        <end position="107"/>
    </location>
</feature>
<feature type="domain" description="Sporulation regulator WhiA C-terminal" evidence="5">
    <location>
        <begin position="226"/>
        <end position="308"/>
    </location>
</feature>
<keyword evidence="3 4" id="KW-0131">Cell cycle</keyword>
<dbReference type="InterPro" id="IPR027434">
    <property type="entry name" value="Homing_endonucl"/>
</dbReference>
<accession>A0A231VLL4</accession>
<dbReference type="HAMAP" id="MF_01420">
    <property type="entry name" value="HTH_type_WhiA"/>
    <property type="match status" value="1"/>
</dbReference>
<sequence length="321" mass="36516">MSFSSITKNELSRIYPEERCCKLAELAALIRTIGVISIYGHQRISLSLVTENASVARLVFKFLKDIFNVVAEVMVRRNSQLKKSLSYLILVSDKTAAENILKEVGLIKHDSEGIKLNYGIEKSLISKKCCKKAYVRGAFLGGGSISDPEKAYHMEFITHNMDHAKDLSKLINNYHLHSKIIARKNNYVVYLKEGEQIVDVLNIMGAHSSLLKLENIRVYKDIRNNVNRLVNCETANLTKTINASLRQIENINYIKDSVGLNYLPDNLKEIAIKRLKYPDISLKELGQMLDPPVGKSGVNHRLRKIEEIVSKLKERRVNNYD</sequence>
<dbReference type="AlphaFoldDB" id="A0A231VLL4"/>
<evidence type="ECO:0000256" key="4">
    <source>
        <dbReference type="HAMAP-Rule" id="MF_01420"/>
    </source>
</evidence>
<evidence type="ECO:0000313" key="9">
    <source>
        <dbReference type="EMBL" id="OXT09155.1"/>
    </source>
</evidence>